<gene>
    <name evidence="1" type="ORF">c0_g1_i2</name>
</gene>
<dbReference type="AlphaFoldDB" id="A0A0K8VA12"/>
<proteinExistence type="predicted"/>
<protein>
    <submittedName>
        <fullName evidence="1">Uncharacterized protein</fullName>
    </submittedName>
</protein>
<accession>A0A0K8VA12</accession>
<sequence length="183" mass="21956">MFSTTRMPDYFIQFFLEILHPKRGFFFLHIFKHLFSTLIILQIESQKISMIEVALLIKELKFKITKRNDEIFIHLVVRNLISALDKTGMKCADEFNSNSTKFYNNCIDYLNQWDQAFKDVEVMEWVHLRKLPSWNSVERNLIYVMEIRNKTDVNDDELVDEFSFVKNYLTSGKLNEWKPVKKL</sequence>
<name>A0A0K8VA12_BACLA</name>
<organism evidence="1">
    <name type="scientific">Bactrocera latifrons</name>
    <name type="common">Malaysian fruit fly</name>
    <name type="synonym">Chaetodacus latifrons</name>
    <dbReference type="NCBI Taxonomy" id="174628"/>
    <lineage>
        <taxon>Eukaryota</taxon>
        <taxon>Metazoa</taxon>
        <taxon>Ecdysozoa</taxon>
        <taxon>Arthropoda</taxon>
        <taxon>Hexapoda</taxon>
        <taxon>Insecta</taxon>
        <taxon>Pterygota</taxon>
        <taxon>Neoptera</taxon>
        <taxon>Endopterygota</taxon>
        <taxon>Diptera</taxon>
        <taxon>Brachycera</taxon>
        <taxon>Muscomorpha</taxon>
        <taxon>Tephritoidea</taxon>
        <taxon>Tephritidae</taxon>
        <taxon>Bactrocera</taxon>
        <taxon>Bactrocera</taxon>
    </lineage>
</organism>
<evidence type="ECO:0000313" key="1">
    <source>
        <dbReference type="EMBL" id="JAI35662.1"/>
    </source>
</evidence>
<reference evidence="1" key="1">
    <citation type="submission" date="2015-06" db="EMBL/GenBank/DDBJ databases">
        <authorList>
            <person name="Hoefler B.C."/>
            <person name="Straight P.D."/>
        </authorList>
    </citation>
    <scope>NUCLEOTIDE SEQUENCE</scope>
</reference>
<dbReference type="EMBL" id="GDHF01016652">
    <property type="protein sequence ID" value="JAI35662.1"/>
    <property type="molecule type" value="Transcribed_RNA"/>
</dbReference>